<dbReference type="Proteomes" id="UP000004454">
    <property type="component" value="Unassembled WGS sequence"/>
</dbReference>
<feature type="transmembrane region" description="Helical" evidence="1">
    <location>
        <begin position="165"/>
        <end position="185"/>
    </location>
</feature>
<proteinExistence type="predicted"/>
<name>A0A8E0KVD6_ECOLX</name>
<evidence type="ECO:0000313" key="2">
    <source>
        <dbReference type="EMBL" id="EIG93753.1"/>
    </source>
</evidence>
<dbReference type="AlphaFoldDB" id="A0A8E0KVD6"/>
<evidence type="ECO:0000256" key="1">
    <source>
        <dbReference type="SAM" id="Phobius"/>
    </source>
</evidence>
<accession>A0A8E0KVD6</accession>
<keyword evidence="1" id="KW-1133">Transmembrane helix</keyword>
<organism evidence="2 3">
    <name type="scientific">Escherichia coli 97.0246</name>
    <dbReference type="NCBI Taxonomy" id="869670"/>
    <lineage>
        <taxon>Bacteria</taxon>
        <taxon>Pseudomonadati</taxon>
        <taxon>Pseudomonadota</taxon>
        <taxon>Gammaproteobacteria</taxon>
        <taxon>Enterobacterales</taxon>
        <taxon>Enterobacteriaceae</taxon>
        <taxon>Escherichia</taxon>
    </lineage>
</organism>
<reference evidence="2 3" key="1">
    <citation type="submission" date="2011-12" db="EMBL/GenBank/DDBJ databases">
        <authorList>
            <person name="Brinkac L."/>
            <person name="Radune D."/>
            <person name="Sanka R."/>
            <person name="Selengut J."/>
            <person name="DebRoy C."/>
            <person name="Feng P."/>
            <person name="Fratamico P.M."/>
            <person name="Kapur V."/>
            <person name="Kariyawasam S."/>
            <person name="Losada L."/>
            <person name="Nierman W.C."/>
            <person name="Nelson K."/>
        </authorList>
    </citation>
    <scope>NUCLEOTIDE SEQUENCE [LARGE SCALE GENOMIC DNA]</scope>
    <source>
        <strain evidence="2 3">97.0246</strain>
    </source>
</reference>
<dbReference type="EMBL" id="AEZJ02000016">
    <property type="protein sequence ID" value="EIG93753.1"/>
    <property type="molecule type" value="Genomic_DNA"/>
</dbReference>
<gene>
    <name evidence="2" type="ORF">EC970246_A0018</name>
</gene>
<comment type="caution">
    <text evidence="2">The sequence shown here is derived from an EMBL/GenBank/DDBJ whole genome shotgun (WGS) entry which is preliminary data.</text>
</comment>
<protein>
    <submittedName>
        <fullName evidence="2">Uncharacterized protein</fullName>
    </submittedName>
</protein>
<feature type="transmembrane region" description="Helical" evidence="1">
    <location>
        <begin position="197"/>
        <end position="214"/>
    </location>
</feature>
<keyword evidence="1" id="KW-0472">Membrane</keyword>
<feature type="transmembrane region" description="Helical" evidence="1">
    <location>
        <begin position="102"/>
        <end position="131"/>
    </location>
</feature>
<evidence type="ECO:0000313" key="3">
    <source>
        <dbReference type="Proteomes" id="UP000004454"/>
    </source>
</evidence>
<sequence length="219" mass="25226">MYYYTLNTREMYAHPFFVCTQYQPLAGMVFSYCRSNNHCCRMYFHLRKQNSLLMDRCGYGSDLLWSGSFFSCLRYTGAWAYLNNNSVYCYTINNRKHNMASLFLFLSLLILLIRIFSARLIIPAVCVFLPVSSLWMGFTMLKQHESPCLNSSGCVLSPFAQFSTLLGWLFIAVSILTTCACVCFLRKNKKCWSWHDAPMLLLAGGLAICGTWMLELLQL</sequence>
<keyword evidence="1" id="KW-0812">Transmembrane</keyword>